<keyword evidence="2" id="KW-0472">Membrane</keyword>
<gene>
    <name evidence="3" type="ORF">BKA07_000188</name>
</gene>
<feature type="transmembrane region" description="Helical" evidence="2">
    <location>
        <begin position="132"/>
        <end position="156"/>
    </location>
</feature>
<dbReference type="Proteomes" id="UP000576792">
    <property type="component" value="Unassembled WGS sequence"/>
</dbReference>
<protein>
    <submittedName>
        <fullName evidence="3">Uncharacterized protein</fullName>
    </submittedName>
</protein>
<proteinExistence type="predicted"/>
<comment type="caution">
    <text evidence="3">The sequence shown here is derived from an EMBL/GenBank/DDBJ whole genome shotgun (WGS) entry which is preliminary data.</text>
</comment>
<evidence type="ECO:0000313" key="3">
    <source>
        <dbReference type="EMBL" id="NJC55153.1"/>
    </source>
</evidence>
<keyword evidence="2" id="KW-0812">Transmembrane</keyword>
<feature type="compositionally biased region" description="Low complexity" evidence="1">
    <location>
        <begin position="38"/>
        <end position="49"/>
    </location>
</feature>
<dbReference type="AlphaFoldDB" id="A0A846RX12"/>
<name>A0A846RX12_9MICO</name>
<reference evidence="3 4" key="1">
    <citation type="submission" date="2020-03" db="EMBL/GenBank/DDBJ databases">
        <title>Sequencing the genomes of 1000 actinobacteria strains.</title>
        <authorList>
            <person name="Klenk H.-P."/>
        </authorList>
    </citation>
    <scope>NUCLEOTIDE SEQUENCE [LARGE SCALE GENOMIC DNA]</scope>
    <source>
        <strain evidence="3 4">DSM 18964</strain>
    </source>
</reference>
<evidence type="ECO:0000256" key="2">
    <source>
        <dbReference type="SAM" id="Phobius"/>
    </source>
</evidence>
<dbReference type="EMBL" id="JAATJN010000001">
    <property type="protein sequence ID" value="NJC55153.1"/>
    <property type="molecule type" value="Genomic_DNA"/>
</dbReference>
<sequence length="193" mass="19078">MTSPDFMYPQPTDDELAAQQPRTPALGGGAAGAVSLPGTGRSGASTAPGASAASGAARASIAADSGTSAASAAEASIVEENRQRLGKAALVVAIVAAGLSLISSIILGATIGPMQASSGYHFTDTPGWYQNLAFVLFGLQALGAALGITGLVMGIVSAVTGRSRTQGIVAMTITILAPFVSFAVFMVLSFTSA</sequence>
<evidence type="ECO:0000313" key="4">
    <source>
        <dbReference type="Proteomes" id="UP000576792"/>
    </source>
</evidence>
<organism evidence="3 4">
    <name type="scientific">Brevibacterium marinum</name>
    <dbReference type="NCBI Taxonomy" id="418643"/>
    <lineage>
        <taxon>Bacteria</taxon>
        <taxon>Bacillati</taxon>
        <taxon>Actinomycetota</taxon>
        <taxon>Actinomycetes</taxon>
        <taxon>Micrococcales</taxon>
        <taxon>Brevibacteriaceae</taxon>
        <taxon>Brevibacterium</taxon>
    </lineage>
</organism>
<keyword evidence="2" id="KW-1133">Transmembrane helix</keyword>
<dbReference type="RefSeq" id="WP_167949226.1">
    <property type="nucleotide sequence ID" value="NZ_BAAAPQ010000026.1"/>
</dbReference>
<keyword evidence="4" id="KW-1185">Reference proteome</keyword>
<feature type="region of interest" description="Disordered" evidence="1">
    <location>
        <begin position="1"/>
        <end position="49"/>
    </location>
</feature>
<evidence type="ECO:0000256" key="1">
    <source>
        <dbReference type="SAM" id="MobiDB-lite"/>
    </source>
</evidence>
<feature type="transmembrane region" description="Helical" evidence="2">
    <location>
        <begin position="88"/>
        <end position="112"/>
    </location>
</feature>
<feature type="transmembrane region" description="Helical" evidence="2">
    <location>
        <begin position="168"/>
        <end position="190"/>
    </location>
</feature>
<accession>A0A846RX12</accession>